<keyword evidence="1" id="KW-0812">Transmembrane</keyword>
<organism evidence="2 3">
    <name type="scientific">Prochlorococcus marinus (strain MIT 9515)</name>
    <dbReference type="NCBI Taxonomy" id="167542"/>
    <lineage>
        <taxon>Bacteria</taxon>
        <taxon>Bacillati</taxon>
        <taxon>Cyanobacteriota</taxon>
        <taxon>Cyanophyceae</taxon>
        <taxon>Synechococcales</taxon>
        <taxon>Prochlorococcaceae</taxon>
        <taxon>Prochlorococcus</taxon>
    </lineage>
</organism>
<evidence type="ECO:0000313" key="2">
    <source>
        <dbReference type="EMBL" id="ABM72774.1"/>
    </source>
</evidence>
<evidence type="ECO:0000313" key="3">
    <source>
        <dbReference type="Proteomes" id="UP000001589"/>
    </source>
</evidence>
<keyword evidence="1" id="KW-1133">Transmembrane helix</keyword>
<protein>
    <submittedName>
        <fullName evidence="2">Uncharacterized protein</fullName>
    </submittedName>
</protein>
<dbReference type="EMBL" id="CP000552">
    <property type="protein sequence ID" value="ABM72774.1"/>
    <property type="molecule type" value="Genomic_DNA"/>
</dbReference>
<keyword evidence="1" id="KW-0472">Membrane</keyword>
<name>A2BYB3_PROM5</name>
<dbReference type="HOGENOM" id="CLU_219130_0_0_3"/>
<accession>A2BYB3</accession>
<reference evidence="2 3" key="1">
    <citation type="journal article" date="2007" name="PLoS Genet.">
        <title>Patterns and implications of gene gain and loss in the evolution of Prochlorococcus.</title>
        <authorList>
            <person name="Kettler G.C."/>
            <person name="Martiny A.C."/>
            <person name="Huang K."/>
            <person name="Zucker J."/>
            <person name="Coleman M.L."/>
            <person name="Rodrigue S."/>
            <person name="Chen F."/>
            <person name="Lapidus A."/>
            <person name="Ferriera S."/>
            <person name="Johnson J."/>
            <person name="Steglich C."/>
            <person name="Church G.M."/>
            <person name="Richardson P."/>
            <person name="Chisholm S.W."/>
        </authorList>
    </citation>
    <scope>NUCLEOTIDE SEQUENCE [LARGE SCALE GENOMIC DNA]</scope>
    <source>
        <strain evidence="2 3">MIT 9515</strain>
    </source>
</reference>
<dbReference type="Proteomes" id="UP000001589">
    <property type="component" value="Chromosome"/>
</dbReference>
<gene>
    <name evidence="2" type="ordered locus">P9515_15671</name>
</gene>
<sequence>MIYPPPQVVFALLILSTAVVLIWDLRYNPFGEDQDGI</sequence>
<dbReference type="STRING" id="167542.P9515_15671"/>
<evidence type="ECO:0000256" key="1">
    <source>
        <dbReference type="SAM" id="Phobius"/>
    </source>
</evidence>
<feature type="transmembrane region" description="Helical" evidence="1">
    <location>
        <begin position="6"/>
        <end position="25"/>
    </location>
</feature>
<dbReference type="AlphaFoldDB" id="A2BYB3"/>
<proteinExistence type="predicted"/>
<dbReference type="KEGG" id="pmc:P9515_15671"/>